<gene>
    <name evidence="1" type="ORF">DF200_04425</name>
</gene>
<dbReference type="AlphaFoldDB" id="A0A2U2MT49"/>
<name>A0A2U2MT49_9BIFI</name>
<evidence type="ECO:0000313" key="2">
    <source>
        <dbReference type="Proteomes" id="UP000245753"/>
    </source>
</evidence>
<evidence type="ECO:0000313" key="1">
    <source>
        <dbReference type="EMBL" id="PWG60015.1"/>
    </source>
</evidence>
<dbReference type="EMBL" id="QFFN01000008">
    <property type="protein sequence ID" value="PWG60015.1"/>
    <property type="molecule type" value="Genomic_DNA"/>
</dbReference>
<dbReference type="Proteomes" id="UP000245753">
    <property type="component" value="Unassembled WGS sequence"/>
</dbReference>
<reference evidence="1 2" key="1">
    <citation type="journal article" date="2018" name="Int. J. Syst. Evol. Microbiol.">
        <title>Bifidobacterium catulorum sp. nov., a novel taxon from the faeces of the baby common marmoset (Callithrix jacchus).</title>
        <authorList>
            <person name="Modesto M."/>
            <person name="Michelini S."/>
            <person name="Oki K."/>
            <person name="Biavati B."/>
            <person name="Watanabe K."/>
            <person name="Mattarelli P."/>
        </authorList>
    </citation>
    <scope>NUCLEOTIDE SEQUENCE [LARGE SCALE GENOMIC DNA]</scope>
    <source>
        <strain evidence="1 2">MRM 8.19</strain>
    </source>
</reference>
<sequence>MWIISAIFSSEGIAIISFFHDDIVRMSNAARCTIRLSDFGIVEQCQWEQEIYDRLLFRWLLAEFAGVPVDE</sequence>
<keyword evidence="2" id="KW-1185">Reference proteome</keyword>
<protein>
    <submittedName>
        <fullName evidence="1">Uncharacterized protein</fullName>
    </submittedName>
</protein>
<accession>A0A2U2MT49</accession>
<proteinExistence type="predicted"/>
<organism evidence="1 2">
    <name type="scientific">Bifidobacterium catulorum</name>
    <dbReference type="NCBI Taxonomy" id="1630173"/>
    <lineage>
        <taxon>Bacteria</taxon>
        <taxon>Bacillati</taxon>
        <taxon>Actinomycetota</taxon>
        <taxon>Actinomycetes</taxon>
        <taxon>Bifidobacteriales</taxon>
        <taxon>Bifidobacteriaceae</taxon>
        <taxon>Bifidobacterium</taxon>
    </lineage>
</organism>
<comment type="caution">
    <text evidence="1">The sequence shown here is derived from an EMBL/GenBank/DDBJ whole genome shotgun (WGS) entry which is preliminary data.</text>
</comment>